<evidence type="ECO:0000313" key="3">
    <source>
        <dbReference type="EMBL" id="GAI09094.1"/>
    </source>
</evidence>
<accession>X1MRU0</accession>
<dbReference type="GO" id="GO:0004301">
    <property type="term" value="F:epoxide hydrolase activity"/>
    <property type="evidence" value="ECO:0007669"/>
    <property type="project" value="TreeGrafter"/>
</dbReference>
<dbReference type="Gene3D" id="3.40.50.1820">
    <property type="entry name" value="alpha/beta hydrolase"/>
    <property type="match status" value="1"/>
</dbReference>
<name>X1MRU0_9ZZZZ</name>
<comment type="caution">
    <text evidence="3">The sequence shown here is derived from an EMBL/GenBank/DDBJ whole genome shotgun (WGS) entry which is preliminary data.</text>
</comment>
<dbReference type="SUPFAM" id="SSF53474">
    <property type="entry name" value="alpha/beta-Hydrolases"/>
    <property type="match status" value="1"/>
</dbReference>
<evidence type="ECO:0008006" key="4">
    <source>
        <dbReference type="Google" id="ProtNLM"/>
    </source>
</evidence>
<dbReference type="EMBL" id="BARV01011531">
    <property type="protein sequence ID" value="GAI09094.1"/>
    <property type="molecule type" value="Genomic_DNA"/>
</dbReference>
<organism evidence="3">
    <name type="scientific">marine sediment metagenome</name>
    <dbReference type="NCBI Taxonomy" id="412755"/>
    <lineage>
        <taxon>unclassified sequences</taxon>
        <taxon>metagenomes</taxon>
        <taxon>ecological metagenomes</taxon>
    </lineage>
</organism>
<reference evidence="3" key="1">
    <citation type="journal article" date="2014" name="Front. Microbiol.">
        <title>High frequency of phylogenetically diverse reductive dehalogenase-homologous genes in deep subseafloor sedimentary metagenomes.</title>
        <authorList>
            <person name="Kawai M."/>
            <person name="Futagami T."/>
            <person name="Toyoda A."/>
            <person name="Takaki Y."/>
            <person name="Nishi S."/>
            <person name="Hori S."/>
            <person name="Arai W."/>
            <person name="Tsubouchi T."/>
            <person name="Morono Y."/>
            <person name="Uchiyama I."/>
            <person name="Ito T."/>
            <person name="Fujiyama A."/>
            <person name="Inagaki F."/>
            <person name="Takami H."/>
        </authorList>
    </citation>
    <scope>NUCLEOTIDE SEQUENCE</scope>
    <source>
        <strain evidence="3">Expedition CK06-06</strain>
    </source>
</reference>
<comment type="similarity">
    <text evidence="1">Belongs to the peptidase S33 family.</text>
</comment>
<evidence type="ECO:0000256" key="2">
    <source>
        <dbReference type="ARBA" id="ARBA00022801"/>
    </source>
</evidence>
<dbReference type="AlphaFoldDB" id="X1MRU0"/>
<sequence length="111" mass="12578">DSNGNPESVLSYDQMLDDIMFYWVTNSGASSARMYTENSDLTFNSVPLTLPVAVTVFPGEIITPPKHWAEQTYSNLYYWNRAPRGGHFAAFEQPTIFVGELRKAFARKYTA</sequence>
<dbReference type="InterPro" id="IPR029058">
    <property type="entry name" value="AB_hydrolase_fold"/>
</dbReference>
<keyword evidence="2" id="KW-0378">Hydrolase</keyword>
<protein>
    <recommendedName>
        <fullName evidence="4">Epoxide hydrolase N-terminal domain-containing protein</fullName>
    </recommendedName>
</protein>
<proteinExistence type="inferred from homology"/>
<feature type="non-terminal residue" evidence="3">
    <location>
        <position position="1"/>
    </location>
</feature>
<dbReference type="PANTHER" id="PTHR21661:SF35">
    <property type="entry name" value="EPOXIDE HYDROLASE"/>
    <property type="match status" value="1"/>
</dbReference>
<gene>
    <name evidence="3" type="ORF">S06H3_21824</name>
</gene>
<dbReference type="GO" id="GO:0097176">
    <property type="term" value="P:epoxide metabolic process"/>
    <property type="evidence" value="ECO:0007669"/>
    <property type="project" value="TreeGrafter"/>
</dbReference>
<evidence type="ECO:0000256" key="1">
    <source>
        <dbReference type="ARBA" id="ARBA00010088"/>
    </source>
</evidence>
<dbReference type="PANTHER" id="PTHR21661">
    <property type="entry name" value="EPOXIDE HYDROLASE 1-RELATED"/>
    <property type="match status" value="1"/>
</dbReference>